<keyword evidence="1" id="KW-0472">Membrane</keyword>
<evidence type="ECO:0000313" key="2">
    <source>
        <dbReference type="EMBL" id="KAH3798044.1"/>
    </source>
</evidence>
<organism evidence="2 3">
    <name type="scientific">Dreissena polymorpha</name>
    <name type="common">Zebra mussel</name>
    <name type="synonym">Mytilus polymorpha</name>
    <dbReference type="NCBI Taxonomy" id="45954"/>
    <lineage>
        <taxon>Eukaryota</taxon>
        <taxon>Metazoa</taxon>
        <taxon>Spiralia</taxon>
        <taxon>Lophotrochozoa</taxon>
        <taxon>Mollusca</taxon>
        <taxon>Bivalvia</taxon>
        <taxon>Autobranchia</taxon>
        <taxon>Heteroconchia</taxon>
        <taxon>Euheterodonta</taxon>
        <taxon>Imparidentia</taxon>
        <taxon>Neoheterodontei</taxon>
        <taxon>Myida</taxon>
        <taxon>Dreissenoidea</taxon>
        <taxon>Dreissenidae</taxon>
        <taxon>Dreissena</taxon>
    </lineage>
</organism>
<keyword evidence="1" id="KW-1133">Transmembrane helix</keyword>
<protein>
    <submittedName>
        <fullName evidence="2">Uncharacterized protein</fullName>
    </submittedName>
</protein>
<keyword evidence="3" id="KW-1185">Reference proteome</keyword>
<accession>A0A9D4FI15</accession>
<comment type="caution">
    <text evidence="2">The sequence shown here is derived from an EMBL/GenBank/DDBJ whole genome shotgun (WGS) entry which is preliminary data.</text>
</comment>
<gene>
    <name evidence="2" type="ORF">DPMN_151634</name>
</gene>
<evidence type="ECO:0000313" key="3">
    <source>
        <dbReference type="Proteomes" id="UP000828390"/>
    </source>
</evidence>
<dbReference type="EMBL" id="JAIWYP010000007">
    <property type="protein sequence ID" value="KAH3798044.1"/>
    <property type="molecule type" value="Genomic_DNA"/>
</dbReference>
<name>A0A9D4FI15_DREPO</name>
<sequence length="60" mass="6133">MKTFAGHELTLRATPSGGSSDTTAATAKLWIAVGICSSNAMQITAMLGMVLLSFATALCL</sequence>
<proteinExistence type="predicted"/>
<reference evidence="2" key="2">
    <citation type="submission" date="2020-11" db="EMBL/GenBank/DDBJ databases">
        <authorList>
            <person name="McCartney M.A."/>
            <person name="Auch B."/>
            <person name="Kono T."/>
            <person name="Mallez S."/>
            <person name="Becker A."/>
            <person name="Gohl D.M."/>
            <person name="Silverstein K.A.T."/>
            <person name="Koren S."/>
            <person name="Bechman K.B."/>
            <person name="Herman A."/>
            <person name="Abrahante J.E."/>
            <person name="Garbe J."/>
        </authorList>
    </citation>
    <scope>NUCLEOTIDE SEQUENCE</scope>
    <source>
        <strain evidence="2">Duluth1</strain>
        <tissue evidence="2">Whole animal</tissue>
    </source>
</reference>
<dbReference type="AlphaFoldDB" id="A0A9D4FI15"/>
<evidence type="ECO:0000256" key="1">
    <source>
        <dbReference type="SAM" id="Phobius"/>
    </source>
</evidence>
<reference evidence="2" key="1">
    <citation type="journal article" date="2019" name="bioRxiv">
        <title>The Genome of the Zebra Mussel, Dreissena polymorpha: A Resource for Invasive Species Research.</title>
        <authorList>
            <person name="McCartney M.A."/>
            <person name="Auch B."/>
            <person name="Kono T."/>
            <person name="Mallez S."/>
            <person name="Zhang Y."/>
            <person name="Obille A."/>
            <person name="Becker A."/>
            <person name="Abrahante J.E."/>
            <person name="Garbe J."/>
            <person name="Badalamenti J.P."/>
            <person name="Herman A."/>
            <person name="Mangelson H."/>
            <person name="Liachko I."/>
            <person name="Sullivan S."/>
            <person name="Sone E.D."/>
            <person name="Koren S."/>
            <person name="Silverstein K.A.T."/>
            <person name="Beckman K.B."/>
            <person name="Gohl D.M."/>
        </authorList>
    </citation>
    <scope>NUCLEOTIDE SEQUENCE</scope>
    <source>
        <strain evidence="2">Duluth1</strain>
        <tissue evidence="2">Whole animal</tissue>
    </source>
</reference>
<dbReference type="Proteomes" id="UP000828390">
    <property type="component" value="Unassembled WGS sequence"/>
</dbReference>
<keyword evidence="1" id="KW-0812">Transmembrane</keyword>
<feature type="transmembrane region" description="Helical" evidence="1">
    <location>
        <begin position="29"/>
        <end position="59"/>
    </location>
</feature>